<evidence type="ECO:0000313" key="2">
    <source>
        <dbReference type="EMBL" id="MEK0188613.1"/>
    </source>
</evidence>
<sequence length="210" mass="22549">MGIAYLVVVVISSLESLIVSPALCAILLPHKRMKTTEPFLALFSKRVYHPLLKWAMRRSTLILGLATASMVASMLIVPTLGRDFLPTFQERSLMNAIALYPGSSLEATNRVGLAIQTALKDDPRFESVQLRSGRAPGDPDAASVNLAHLDVELSEAAMKNRPAAIQALREVLGQFPGVAGNVGGFISHRMDEVLSGVRSAIAIKVFGNDG</sequence>
<organism evidence="2 3">
    <name type="scientific">Microcoleus anatoxicus PTRS2</name>
    <dbReference type="NCBI Taxonomy" id="2705321"/>
    <lineage>
        <taxon>Bacteria</taxon>
        <taxon>Bacillati</taxon>
        <taxon>Cyanobacteriota</taxon>
        <taxon>Cyanophyceae</taxon>
        <taxon>Oscillatoriophycideae</taxon>
        <taxon>Oscillatoriales</taxon>
        <taxon>Microcoleaceae</taxon>
        <taxon>Microcoleus</taxon>
        <taxon>Microcoleus anatoxicus</taxon>
    </lineage>
</organism>
<evidence type="ECO:0000313" key="3">
    <source>
        <dbReference type="Proteomes" id="UP001384579"/>
    </source>
</evidence>
<dbReference type="Proteomes" id="UP001384579">
    <property type="component" value="Unassembled WGS sequence"/>
</dbReference>
<dbReference type="PANTHER" id="PTHR32063">
    <property type="match status" value="1"/>
</dbReference>
<protein>
    <submittedName>
        <fullName evidence="2">Efflux RND transporter permease subunit</fullName>
    </submittedName>
</protein>
<comment type="caution">
    <text evidence="2">The sequence shown here is derived from an EMBL/GenBank/DDBJ whole genome shotgun (WGS) entry which is preliminary data.</text>
</comment>
<keyword evidence="1" id="KW-1133">Transmembrane helix</keyword>
<accession>A0ABU8YWC6</accession>
<keyword evidence="1" id="KW-0812">Transmembrane</keyword>
<dbReference type="RefSeq" id="WP_340542164.1">
    <property type="nucleotide sequence ID" value="NZ_JBBLXS010000682.1"/>
</dbReference>
<dbReference type="Pfam" id="PF00873">
    <property type="entry name" value="ACR_tran"/>
    <property type="match status" value="1"/>
</dbReference>
<feature type="non-terminal residue" evidence="2">
    <location>
        <position position="210"/>
    </location>
</feature>
<feature type="transmembrane region" description="Helical" evidence="1">
    <location>
        <begin position="6"/>
        <end position="28"/>
    </location>
</feature>
<dbReference type="PANTHER" id="PTHR32063:SF4">
    <property type="entry name" value="SLR6043 PROTEIN"/>
    <property type="match status" value="1"/>
</dbReference>
<keyword evidence="3" id="KW-1185">Reference proteome</keyword>
<dbReference type="Gene3D" id="1.20.1640.10">
    <property type="entry name" value="Multidrug efflux transporter AcrB transmembrane domain"/>
    <property type="match status" value="2"/>
</dbReference>
<dbReference type="Gene3D" id="3.30.70.1440">
    <property type="entry name" value="Multidrug efflux transporter AcrB pore domain"/>
    <property type="match status" value="1"/>
</dbReference>
<dbReference type="EMBL" id="JBBLXS010000682">
    <property type="protein sequence ID" value="MEK0188613.1"/>
    <property type="molecule type" value="Genomic_DNA"/>
</dbReference>
<feature type="transmembrane region" description="Helical" evidence="1">
    <location>
        <begin position="61"/>
        <end position="81"/>
    </location>
</feature>
<dbReference type="Gene3D" id="3.30.70.1430">
    <property type="entry name" value="Multidrug efflux transporter AcrB pore domain"/>
    <property type="match status" value="1"/>
</dbReference>
<reference evidence="2 3" key="1">
    <citation type="journal article" date="2020" name="Harmful Algae">
        <title>Molecular and morphological characterization of a novel dihydroanatoxin-a producing Microcoleus species (cyanobacteria) from the Russian River, California, USA.</title>
        <authorList>
            <person name="Conklin K.Y."/>
            <person name="Stancheva R."/>
            <person name="Otten T.G."/>
            <person name="Fadness R."/>
            <person name="Boyer G.L."/>
            <person name="Read B."/>
            <person name="Zhang X."/>
            <person name="Sheath R.G."/>
        </authorList>
    </citation>
    <scope>NUCLEOTIDE SEQUENCE [LARGE SCALE GENOMIC DNA]</scope>
    <source>
        <strain evidence="2 3">PTRS2</strain>
    </source>
</reference>
<keyword evidence="1" id="KW-0472">Membrane</keyword>
<name>A0ABU8YWC6_9CYAN</name>
<gene>
    <name evidence="2" type="ORF">WMG39_27765</name>
</gene>
<evidence type="ECO:0000256" key="1">
    <source>
        <dbReference type="SAM" id="Phobius"/>
    </source>
</evidence>
<proteinExistence type="predicted"/>
<dbReference type="InterPro" id="IPR001036">
    <property type="entry name" value="Acrflvin-R"/>
</dbReference>